<dbReference type="InterPro" id="IPR036063">
    <property type="entry name" value="Smr_dom_sf"/>
</dbReference>
<evidence type="ECO:0000256" key="1">
    <source>
        <dbReference type="SAM" id="MobiDB-lite"/>
    </source>
</evidence>
<dbReference type="OrthoDB" id="4080456at2759"/>
<dbReference type="InterPro" id="IPR052772">
    <property type="entry name" value="Endo/PolyKinase_Domain-Protein"/>
</dbReference>
<dbReference type="Proteomes" id="UP000703269">
    <property type="component" value="Unassembled WGS sequence"/>
</dbReference>
<gene>
    <name evidence="3" type="ORF">PsYK624_074150</name>
</gene>
<dbReference type="Gene3D" id="3.30.1370.110">
    <property type="match status" value="1"/>
</dbReference>
<dbReference type="AlphaFoldDB" id="A0A9P3GAF5"/>
<feature type="region of interest" description="Disordered" evidence="1">
    <location>
        <begin position="163"/>
        <end position="190"/>
    </location>
</feature>
<dbReference type="SMART" id="SM01162">
    <property type="entry name" value="DUF1771"/>
    <property type="match status" value="1"/>
</dbReference>
<dbReference type="InterPro" id="IPR013899">
    <property type="entry name" value="DUF1771"/>
</dbReference>
<dbReference type="Pfam" id="PF08590">
    <property type="entry name" value="DUF1771"/>
    <property type="match status" value="1"/>
</dbReference>
<dbReference type="SUPFAM" id="SSF160443">
    <property type="entry name" value="SMR domain-like"/>
    <property type="match status" value="1"/>
</dbReference>
<evidence type="ECO:0000313" key="3">
    <source>
        <dbReference type="EMBL" id="GJE91266.1"/>
    </source>
</evidence>
<dbReference type="SMART" id="SM00463">
    <property type="entry name" value="SMR"/>
    <property type="match status" value="1"/>
</dbReference>
<feature type="compositionally biased region" description="Basic residues" evidence="1">
    <location>
        <begin position="181"/>
        <end position="190"/>
    </location>
</feature>
<proteinExistence type="predicted"/>
<dbReference type="InterPro" id="IPR002625">
    <property type="entry name" value="Smr_dom"/>
</dbReference>
<dbReference type="GO" id="GO:0005634">
    <property type="term" value="C:nucleus"/>
    <property type="evidence" value="ECO:0007669"/>
    <property type="project" value="TreeGrafter"/>
</dbReference>
<name>A0A9P3GAF5_9APHY</name>
<accession>A0A9P3GAF5</accession>
<organism evidence="3 4">
    <name type="scientific">Phanerochaete sordida</name>
    <dbReference type="NCBI Taxonomy" id="48140"/>
    <lineage>
        <taxon>Eukaryota</taxon>
        <taxon>Fungi</taxon>
        <taxon>Dikarya</taxon>
        <taxon>Basidiomycota</taxon>
        <taxon>Agaricomycotina</taxon>
        <taxon>Agaricomycetes</taxon>
        <taxon>Polyporales</taxon>
        <taxon>Phanerochaetaceae</taxon>
        <taxon>Phanerochaete</taxon>
    </lineage>
</organism>
<dbReference type="GO" id="GO:0004519">
    <property type="term" value="F:endonuclease activity"/>
    <property type="evidence" value="ECO:0007669"/>
    <property type="project" value="TreeGrafter"/>
</dbReference>
<dbReference type="EMBL" id="BPQB01000020">
    <property type="protein sequence ID" value="GJE91266.1"/>
    <property type="molecule type" value="Genomic_DNA"/>
</dbReference>
<dbReference type="PANTHER" id="PTHR46535:SF1">
    <property type="entry name" value="NEDD4-BINDING PROTEIN 2"/>
    <property type="match status" value="1"/>
</dbReference>
<dbReference type="Pfam" id="PF01713">
    <property type="entry name" value="Smr"/>
    <property type="match status" value="1"/>
</dbReference>
<sequence>MLSQSTQDLLQSEFPLLDASLIAAIAADYENDPAGNLPPDQLQALRQTLSELAEHAEFNAWDDSPVSEDLAQLQLSSTDDNTSSIDLFSADSSVNTAITSNVSGLSAQSFSSPLGFLQTAFPHLPVSRLKSALGSAQDEDEIDMESIVEDILSTEYVKDLEERGLEDDAAPEPEWETAQPSKKKKQNKWKAGKTVSLVDVRQRQHIPTSPALRASGPDPWTQLSSVATHLETLLPSRSASYFQSLFHSPNHASPSDALRSALSSMLASSPSSELSPEETQSLFVMFDVIRDWPEYAGLDEVDQQQMFDDAQLALRATNGSGDAALDIVRLLRELDSGTVDWAVYHTPASPVSPALTKSKHAARLPAMPPAVQPPRANARAAPAPLVTKALPANAWKTVPVTPKRGPNPHADFIPAYQSTASPGSSGKKTNQHRSRANELLQERRQVLREASRAWQRGNTGNRGGEVAMYFAERARNLQEEARKENFHAAWDLVDSGRVSSSNGCSIDLHGTTVAEAVQIVNDVLRDDTPTPARPLKIITGRGKHSTNGVGVLAPAVKNALMEEGWNVGKWDAGLIVRGRTSRRA</sequence>
<evidence type="ECO:0000259" key="2">
    <source>
        <dbReference type="PROSITE" id="PS50828"/>
    </source>
</evidence>
<reference evidence="3 4" key="1">
    <citation type="submission" date="2021-08" db="EMBL/GenBank/DDBJ databases">
        <title>Draft Genome Sequence of Phanerochaete sordida strain YK-624.</title>
        <authorList>
            <person name="Mori T."/>
            <person name="Dohra H."/>
            <person name="Suzuki T."/>
            <person name="Kawagishi H."/>
            <person name="Hirai H."/>
        </authorList>
    </citation>
    <scope>NUCLEOTIDE SEQUENCE [LARGE SCALE GENOMIC DNA]</scope>
    <source>
        <strain evidence="3 4">YK-624</strain>
    </source>
</reference>
<comment type="caution">
    <text evidence="3">The sequence shown here is derived from an EMBL/GenBank/DDBJ whole genome shotgun (WGS) entry which is preliminary data.</text>
</comment>
<evidence type="ECO:0000313" key="4">
    <source>
        <dbReference type="Proteomes" id="UP000703269"/>
    </source>
</evidence>
<dbReference type="PANTHER" id="PTHR46535">
    <property type="entry name" value="NEDD4-BINDING PROTEIN 2"/>
    <property type="match status" value="1"/>
</dbReference>
<keyword evidence="4" id="KW-1185">Reference proteome</keyword>
<feature type="domain" description="Smr" evidence="2">
    <location>
        <begin position="506"/>
        <end position="579"/>
    </location>
</feature>
<feature type="compositionally biased region" description="Acidic residues" evidence="1">
    <location>
        <begin position="164"/>
        <end position="175"/>
    </location>
</feature>
<protein>
    <recommendedName>
        <fullName evidence="2">Smr domain-containing protein</fullName>
    </recommendedName>
</protein>
<dbReference type="PROSITE" id="PS50828">
    <property type="entry name" value="SMR"/>
    <property type="match status" value="1"/>
</dbReference>